<dbReference type="STRING" id="926567.TheveDRAFT_0880"/>
<proteinExistence type="predicted"/>
<evidence type="ECO:0000259" key="2">
    <source>
        <dbReference type="Pfam" id="PF12439"/>
    </source>
</evidence>
<evidence type="ECO:0000313" key="4">
    <source>
        <dbReference type="Proteomes" id="UP000005730"/>
    </source>
</evidence>
<dbReference type="EMBL" id="CM001377">
    <property type="protein sequence ID" value="EHM10016.1"/>
    <property type="molecule type" value="Genomic_DNA"/>
</dbReference>
<organism evidence="3 4">
    <name type="scientific">Thermanaerovibrio velox DSM 12556</name>
    <dbReference type="NCBI Taxonomy" id="926567"/>
    <lineage>
        <taxon>Bacteria</taxon>
        <taxon>Thermotogati</taxon>
        <taxon>Synergistota</taxon>
        <taxon>Synergistia</taxon>
        <taxon>Synergistales</taxon>
        <taxon>Synergistaceae</taxon>
        <taxon>Thermanaerovibrio</taxon>
    </lineage>
</organism>
<dbReference type="SUPFAM" id="SSF48208">
    <property type="entry name" value="Six-hairpin glycosidases"/>
    <property type="match status" value="1"/>
</dbReference>
<dbReference type="PANTHER" id="PTHR10569:SF2">
    <property type="entry name" value="GLYCOGEN DEBRANCHING ENZYME"/>
    <property type="match status" value="1"/>
</dbReference>
<keyword evidence="4" id="KW-1185">Reference proteome</keyword>
<sequence length="657" mass="73633">MYLGKADVNTYDKGAGREFLVSDGHGSYCFSTVIGANTRLAHGLLVKKLDPKGNHKVLVSKLEETLFIGSKKYQLSTNRYKDLIYPDGFRYLQEYQASPMPSMLFVIHSALFRKSIFMPQGMGCTIVKYELMASPERVRLEVRPLMSHRDVQSPQASRLDFSCSASGMEIIVNGGGITTKVGATDGEWIEKPLWFDRVVYEQEENCQGAVCEDLWSPGFLQLDMQEGDSVYLVLCSSDTGACKSKAEIGVLEKEAIQGAHRLVSSVPMEPKTSAIRDLVMASSHLVDEGNGGSPCIYSGYPSMRVLARETFISMPGLLVSTGRHQAAEGVLNRWLALAEDNDWVVPTEVDGDDVKFQGVDTGLWLAYSAQKLYEAVDNPDAKEDLWRKVLCVIDRYSRPIDVLQLSLTDGGMLFLDTDDPSRHWMNGVVDGETVVTRRGYLVEVNALWYNALRFAEQVCELTGDVSSRERYAGMADRCGKSFKDTFWNKEGGYLYDWVDPSCKPDPSIRPNQILAVSLPCSPLDPVMGRSVLDVCWNELYTTYGLRTLEPKHDKFKGRQEGRIDQRIKAKFRGMAWPWLLGHFITAYLKFNPNRIDIGWVFMRPFNAHMRHGCLGGIAEFFDGIMPYKPHGDVLYSASLGEVLRVLQEDLLNPMGVA</sequence>
<dbReference type="InterPro" id="IPR010401">
    <property type="entry name" value="AGL/Gdb1"/>
</dbReference>
<dbReference type="AlphaFoldDB" id="H0URS7"/>
<dbReference type="Proteomes" id="UP000005730">
    <property type="component" value="Chromosome"/>
</dbReference>
<evidence type="ECO:0000313" key="3">
    <source>
        <dbReference type="EMBL" id="EHM10016.1"/>
    </source>
</evidence>
<accession>H0URS7</accession>
<evidence type="ECO:0000259" key="1">
    <source>
        <dbReference type="Pfam" id="PF06202"/>
    </source>
</evidence>
<dbReference type="InterPro" id="IPR008928">
    <property type="entry name" value="6-hairpin_glycosidase_sf"/>
</dbReference>
<gene>
    <name evidence="3" type="ORF">TheveDRAFT_0880</name>
</gene>
<protein>
    <submittedName>
        <fullName evidence="3">Glycogen debranching enzyme</fullName>
    </submittedName>
</protein>
<dbReference type="PANTHER" id="PTHR10569">
    <property type="entry name" value="GLYCOGEN DEBRANCHING ENZYME"/>
    <property type="match status" value="1"/>
</dbReference>
<dbReference type="HOGENOM" id="CLU_026835_0_0_0"/>
<dbReference type="InterPro" id="IPR012341">
    <property type="entry name" value="6hp_glycosidase-like_sf"/>
</dbReference>
<dbReference type="Gene3D" id="1.50.10.10">
    <property type="match status" value="1"/>
</dbReference>
<dbReference type="Pfam" id="PF06202">
    <property type="entry name" value="GDE_C"/>
    <property type="match status" value="1"/>
</dbReference>
<dbReference type="eggNOG" id="COG3408">
    <property type="taxonomic scope" value="Bacteria"/>
</dbReference>
<dbReference type="InterPro" id="IPR032790">
    <property type="entry name" value="GDE_C"/>
</dbReference>
<name>H0URS7_9BACT</name>
<feature type="domain" description="Glycogen debranching enzyme bacterial and archaeal type N-terminal" evidence="2">
    <location>
        <begin position="17"/>
        <end position="231"/>
    </location>
</feature>
<dbReference type="InterPro" id="IPR024742">
    <property type="entry name" value="Glycogen_debranch_N"/>
</dbReference>
<feature type="domain" description="Glycogen debranching enzyme C-terminal" evidence="1">
    <location>
        <begin position="288"/>
        <end position="644"/>
    </location>
</feature>
<dbReference type="GO" id="GO:0005980">
    <property type="term" value="P:glycogen catabolic process"/>
    <property type="evidence" value="ECO:0007669"/>
    <property type="project" value="InterPro"/>
</dbReference>
<dbReference type="Pfam" id="PF12439">
    <property type="entry name" value="GDE_N"/>
    <property type="match status" value="1"/>
</dbReference>
<dbReference type="GO" id="GO:0004134">
    <property type="term" value="F:4-alpha-glucanotransferase activity"/>
    <property type="evidence" value="ECO:0007669"/>
    <property type="project" value="InterPro"/>
</dbReference>
<dbReference type="GO" id="GO:0004135">
    <property type="term" value="F:amylo-alpha-1,6-glucosidase activity"/>
    <property type="evidence" value="ECO:0007669"/>
    <property type="project" value="InterPro"/>
</dbReference>
<reference evidence="3 4" key="1">
    <citation type="submission" date="2011-10" db="EMBL/GenBank/DDBJ databases">
        <title>The Noncontiguous Finished genome of Thermanaerovibrio velox DSM 12556.</title>
        <authorList>
            <consortium name="US DOE Joint Genome Institute (JGI-PGF)"/>
            <person name="Lucas S."/>
            <person name="Copeland A."/>
            <person name="Lapidus A."/>
            <person name="Glavina del Rio T."/>
            <person name="Dalin E."/>
            <person name="Tice H."/>
            <person name="Bruce D."/>
            <person name="Goodwin L."/>
            <person name="Pitluck S."/>
            <person name="Peters L."/>
            <person name="Mikhailova N."/>
            <person name="Teshima H."/>
            <person name="Kyrpides N."/>
            <person name="Mavromatis K."/>
            <person name="Ivanova N."/>
            <person name="Markowitz V."/>
            <person name="Cheng J.-F."/>
            <person name="Hugenholtz P."/>
            <person name="Woyke T."/>
            <person name="Wu D."/>
            <person name="Spring S."/>
            <person name="Brambilla E.-M."/>
            <person name="Klenk H.-P."/>
            <person name="Eisen J.A."/>
        </authorList>
    </citation>
    <scope>NUCLEOTIDE SEQUENCE [LARGE SCALE GENOMIC DNA]</scope>
    <source>
        <strain evidence="3 4">DSM 12556</strain>
    </source>
</reference>